<dbReference type="Proteomes" id="UP001060215">
    <property type="component" value="Chromosome 2"/>
</dbReference>
<keyword evidence="1" id="KW-0689">Ribosomal protein</keyword>
<gene>
    <name evidence="1" type="ORF">LOK49_LG04G00668</name>
</gene>
<name>A0ACC0I2B1_9ERIC</name>
<comment type="caution">
    <text evidence="1">The sequence shown here is derived from an EMBL/GenBank/DDBJ whole genome shotgun (WGS) entry which is preliminary data.</text>
</comment>
<reference evidence="1 2" key="1">
    <citation type="journal article" date="2022" name="Plant J.">
        <title>Chromosome-level genome of Camellia lanceoleosa provides a valuable resource for understanding genome evolution and self-incompatibility.</title>
        <authorList>
            <person name="Gong W."/>
            <person name="Xiao S."/>
            <person name="Wang L."/>
            <person name="Liao Z."/>
            <person name="Chang Y."/>
            <person name="Mo W."/>
            <person name="Hu G."/>
            <person name="Li W."/>
            <person name="Zhao G."/>
            <person name="Zhu H."/>
            <person name="Hu X."/>
            <person name="Ji K."/>
            <person name="Xiang X."/>
            <person name="Song Q."/>
            <person name="Yuan D."/>
            <person name="Jin S."/>
            <person name="Zhang L."/>
        </authorList>
    </citation>
    <scope>NUCLEOTIDE SEQUENCE [LARGE SCALE GENOMIC DNA]</scope>
    <source>
        <strain evidence="1">SQ_2022a</strain>
    </source>
</reference>
<keyword evidence="2" id="KW-1185">Reference proteome</keyword>
<sequence length="116" mass="13500">MIFKTPKFDLGKLMEVHGDYSTEDVGVKMERLAEEPVEEAVEVKSNEEGLIPMKVKEEKKRREQQRKAEESRGDIYLDARGRTRRKSPPPLLQTVCEPNVRARARERDFEGLCKRV</sequence>
<evidence type="ECO:0000313" key="1">
    <source>
        <dbReference type="EMBL" id="KAI8018276.1"/>
    </source>
</evidence>
<dbReference type="EMBL" id="CM045759">
    <property type="protein sequence ID" value="KAI8018276.1"/>
    <property type="molecule type" value="Genomic_DNA"/>
</dbReference>
<accession>A0ACC0I2B1</accession>
<organism evidence="1 2">
    <name type="scientific">Camellia lanceoleosa</name>
    <dbReference type="NCBI Taxonomy" id="1840588"/>
    <lineage>
        <taxon>Eukaryota</taxon>
        <taxon>Viridiplantae</taxon>
        <taxon>Streptophyta</taxon>
        <taxon>Embryophyta</taxon>
        <taxon>Tracheophyta</taxon>
        <taxon>Spermatophyta</taxon>
        <taxon>Magnoliopsida</taxon>
        <taxon>eudicotyledons</taxon>
        <taxon>Gunneridae</taxon>
        <taxon>Pentapetalae</taxon>
        <taxon>asterids</taxon>
        <taxon>Ericales</taxon>
        <taxon>Theaceae</taxon>
        <taxon>Camellia</taxon>
    </lineage>
</organism>
<proteinExistence type="predicted"/>
<protein>
    <submittedName>
        <fullName evidence="1">40S ribosomal protein S3a-1</fullName>
    </submittedName>
</protein>
<evidence type="ECO:0000313" key="2">
    <source>
        <dbReference type="Proteomes" id="UP001060215"/>
    </source>
</evidence>
<keyword evidence="1" id="KW-0687">Ribonucleoprotein</keyword>